<reference evidence="3 4" key="1">
    <citation type="submission" date="2018-06" db="EMBL/GenBank/DDBJ databases">
        <title>A transcriptomic atlas of mushroom development highlights an independent origin of complex multicellularity.</title>
        <authorList>
            <consortium name="DOE Joint Genome Institute"/>
            <person name="Krizsan K."/>
            <person name="Almasi E."/>
            <person name="Merenyi Z."/>
            <person name="Sahu N."/>
            <person name="Viragh M."/>
            <person name="Koszo T."/>
            <person name="Mondo S."/>
            <person name="Kiss B."/>
            <person name="Balint B."/>
            <person name="Kues U."/>
            <person name="Barry K."/>
            <person name="Hegedus J.C."/>
            <person name="Henrissat B."/>
            <person name="Johnson J."/>
            <person name="Lipzen A."/>
            <person name="Ohm R."/>
            <person name="Nagy I."/>
            <person name="Pangilinan J."/>
            <person name="Yan J."/>
            <person name="Xiong Y."/>
            <person name="Grigoriev I.V."/>
            <person name="Hibbett D.S."/>
            <person name="Nagy L.G."/>
        </authorList>
    </citation>
    <scope>NUCLEOTIDE SEQUENCE [LARGE SCALE GENOMIC DNA]</scope>
    <source>
        <strain evidence="3 4">SZMC22713</strain>
    </source>
</reference>
<sequence>MADTVTSVIVWVGCMTIALIIAIVHIQRRRRIQRANMLANLTYTTQLEAQRNLQTSVATLQQQLQQLQRTGPPPYARDTSLYRMSGTQYPPQAYTGGVHDATNAGQYSPPHGPPPRLA</sequence>
<evidence type="ECO:0000256" key="1">
    <source>
        <dbReference type="SAM" id="MobiDB-lite"/>
    </source>
</evidence>
<dbReference type="Proteomes" id="UP000294933">
    <property type="component" value="Unassembled WGS sequence"/>
</dbReference>
<feature type="transmembrane region" description="Helical" evidence="2">
    <location>
        <begin position="6"/>
        <end position="26"/>
    </location>
</feature>
<name>A0A4Y7Q7D9_9AGAM</name>
<gene>
    <name evidence="3" type="ORF">BD410DRAFT_787406</name>
</gene>
<evidence type="ECO:0000313" key="4">
    <source>
        <dbReference type="Proteomes" id="UP000294933"/>
    </source>
</evidence>
<accession>A0A4Y7Q7D9</accession>
<evidence type="ECO:0000313" key="3">
    <source>
        <dbReference type="EMBL" id="TDL23557.1"/>
    </source>
</evidence>
<keyword evidence="2" id="KW-0812">Transmembrane</keyword>
<dbReference type="EMBL" id="ML170170">
    <property type="protein sequence ID" value="TDL23557.1"/>
    <property type="molecule type" value="Genomic_DNA"/>
</dbReference>
<keyword evidence="2" id="KW-0472">Membrane</keyword>
<dbReference type="AlphaFoldDB" id="A0A4Y7Q7D9"/>
<dbReference type="VEuPathDB" id="FungiDB:BD410DRAFT_787406"/>
<proteinExistence type="predicted"/>
<feature type="region of interest" description="Disordered" evidence="1">
    <location>
        <begin position="65"/>
        <end position="118"/>
    </location>
</feature>
<protein>
    <submittedName>
        <fullName evidence="3">Uncharacterized protein</fullName>
    </submittedName>
</protein>
<keyword evidence="4" id="KW-1185">Reference proteome</keyword>
<organism evidence="3 4">
    <name type="scientific">Rickenella mellea</name>
    <dbReference type="NCBI Taxonomy" id="50990"/>
    <lineage>
        <taxon>Eukaryota</taxon>
        <taxon>Fungi</taxon>
        <taxon>Dikarya</taxon>
        <taxon>Basidiomycota</taxon>
        <taxon>Agaricomycotina</taxon>
        <taxon>Agaricomycetes</taxon>
        <taxon>Hymenochaetales</taxon>
        <taxon>Rickenellaceae</taxon>
        <taxon>Rickenella</taxon>
    </lineage>
</organism>
<keyword evidence="2" id="KW-1133">Transmembrane helix</keyword>
<evidence type="ECO:0000256" key="2">
    <source>
        <dbReference type="SAM" id="Phobius"/>
    </source>
</evidence>